<reference evidence="2 3" key="1">
    <citation type="submission" date="2024-11" db="EMBL/GenBank/DDBJ databases">
        <title>Adaptive evolution of stress response genes in parasites aligns with host niche diversity.</title>
        <authorList>
            <person name="Hahn C."/>
            <person name="Resl P."/>
        </authorList>
    </citation>
    <scope>NUCLEOTIDE SEQUENCE [LARGE SCALE GENOMIC DNA]</scope>
    <source>
        <strain evidence="2">EGGRZ-B1_66</strain>
        <tissue evidence="2">Body</tissue>
    </source>
</reference>
<keyword evidence="1" id="KW-0472">Membrane</keyword>
<dbReference type="Gene3D" id="1.20.144.10">
    <property type="entry name" value="Phosphatidic acid phosphatase type 2/haloperoxidase"/>
    <property type="match status" value="1"/>
</dbReference>
<feature type="transmembrane region" description="Helical" evidence="1">
    <location>
        <begin position="73"/>
        <end position="94"/>
    </location>
</feature>
<dbReference type="InterPro" id="IPR036938">
    <property type="entry name" value="PAP2/HPO_sf"/>
</dbReference>
<keyword evidence="1" id="KW-0812">Transmembrane</keyword>
<keyword evidence="3" id="KW-1185">Reference proteome</keyword>
<name>A0ABD2Q8K3_9PLAT</name>
<evidence type="ECO:0008006" key="4">
    <source>
        <dbReference type="Google" id="ProtNLM"/>
    </source>
</evidence>
<dbReference type="AlphaFoldDB" id="A0ABD2Q8K3"/>
<feature type="transmembrane region" description="Helical" evidence="1">
    <location>
        <begin position="21"/>
        <end position="44"/>
    </location>
</feature>
<keyword evidence="1" id="KW-1133">Transmembrane helix</keyword>
<sequence length="203" mass="22930">MPLSTKTRRQILSVSLDIVGLVPSNIFFPFFLTRLAVIIASAVLDKGKVYNTGYFIDDQTLMYPYRTNTVPAWAVYVVGVPLTIAIASDTFRIVKQSPKGTSRREGRQTKLCELVFIHALQQNLIKIYRILFAFALGYMLTVFLTVVGKVTIGRLRPHFFDLCDPVPNSPADKYVETFTCKRTAPPTGESKSLDYLFSDMRFV</sequence>
<organism evidence="2 3">
    <name type="scientific">Cichlidogyrus casuarinus</name>
    <dbReference type="NCBI Taxonomy" id="1844966"/>
    <lineage>
        <taxon>Eukaryota</taxon>
        <taxon>Metazoa</taxon>
        <taxon>Spiralia</taxon>
        <taxon>Lophotrochozoa</taxon>
        <taxon>Platyhelminthes</taxon>
        <taxon>Monogenea</taxon>
        <taxon>Monopisthocotylea</taxon>
        <taxon>Dactylogyridea</taxon>
        <taxon>Ancyrocephalidae</taxon>
        <taxon>Cichlidogyrus</taxon>
    </lineage>
</organism>
<gene>
    <name evidence="2" type="ORF">Ciccas_005459</name>
</gene>
<accession>A0ABD2Q8K3</accession>
<evidence type="ECO:0000313" key="2">
    <source>
        <dbReference type="EMBL" id="KAL3315895.1"/>
    </source>
</evidence>
<dbReference type="SUPFAM" id="SSF48317">
    <property type="entry name" value="Acid phosphatase/Vanadium-dependent haloperoxidase"/>
    <property type="match status" value="1"/>
</dbReference>
<evidence type="ECO:0000256" key="1">
    <source>
        <dbReference type="SAM" id="Phobius"/>
    </source>
</evidence>
<dbReference type="EMBL" id="JBJKFK010000643">
    <property type="protein sequence ID" value="KAL3315895.1"/>
    <property type="molecule type" value="Genomic_DNA"/>
</dbReference>
<proteinExistence type="predicted"/>
<dbReference type="Proteomes" id="UP001626550">
    <property type="component" value="Unassembled WGS sequence"/>
</dbReference>
<evidence type="ECO:0000313" key="3">
    <source>
        <dbReference type="Proteomes" id="UP001626550"/>
    </source>
</evidence>
<dbReference type="InterPro" id="IPR043216">
    <property type="entry name" value="PAP-like"/>
</dbReference>
<protein>
    <recommendedName>
        <fullName evidence="4">Phosphatidic acid phosphatase type 2/haloperoxidase domain-containing protein</fullName>
    </recommendedName>
</protein>
<feature type="transmembrane region" description="Helical" evidence="1">
    <location>
        <begin position="130"/>
        <end position="152"/>
    </location>
</feature>
<comment type="caution">
    <text evidence="2">The sequence shown here is derived from an EMBL/GenBank/DDBJ whole genome shotgun (WGS) entry which is preliminary data.</text>
</comment>
<dbReference type="PANTHER" id="PTHR10165:SF197">
    <property type="entry name" value="FI04477P-RELATED"/>
    <property type="match status" value="1"/>
</dbReference>
<dbReference type="PANTHER" id="PTHR10165">
    <property type="entry name" value="LIPID PHOSPHATE PHOSPHATASE"/>
    <property type="match status" value="1"/>
</dbReference>